<dbReference type="InterPro" id="IPR036869">
    <property type="entry name" value="J_dom_sf"/>
</dbReference>
<dbReference type="InterPro" id="IPR008971">
    <property type="entry name" value="HSP40/DnaJ_pept-bd"/>
</dbReference>
<evidence type="ECO:0000256" key="1">
    <source>
        <dbReference type="ARBA" id="ARBA00022723"/>
    </source>
</evidence>
<reference evidence="9 10" key="1">
    <citation type="journal article" date="2019" name="PLoS Negl. Trop. Dis.">
        <title>Whole genome sequencing of Entamoeba nuttalli reveals mammalian host-related molecular signatures and a novel octapeptide-repeat surface protein.</title>
        <authorList>
            <person name="Tanaka M."/>
            <person name="Makiuchi T."/>
            <person name="Komiyama T."/>
            <person name="Shiina T."/>
            <person name="Osaki K."/>
            <person name="Tachibana H."/>
        </authorList>
    </citation>
    <scope>NUCLEOTIDE SEQUENCE [LARGE SCALE GENOMIC DNA]</scope>
    <source>
        <strain evidence="9 10">P19-061405</strain>
    </source>
</reference>
<dbReference type="PROSITE" id="PS51188">
    <property type="entry name" value="ZF_CR"/>
    <property type="match status" value="1"/>
</dbReference>
<organism evidence="9 10">
    <name type="scientific">Entamoeba nuttalli</name>
    <dbReference type="NCBI Taxonomy" id="412467"/>
    <lineage>
        <taxon>Eukaryota</taxon>
        <taxon>Amoebozoa</taxon>
        <taxon>Evosea</taxon>
        <taxon>Archamoebae</taxon>
        <taxon>Mastigamoebida</taxon>
        <taxon>Entamoebidae</taxon>
        <taxon>Entamoeba</taxon>
    </lineage>
</organism>
<dbReference type="InterPro" id="IPR012724">
    <property type="entry name" value="DnaJ"/>
</dbReference>
<keyword evidence="4 5" id="KW-0862">Zinc</keyword>
<name>A0ABQ0DQ66_9EUKA</name>
<keyword evidence="3 5" id="KW-0863">Zinc-finger</keyword>
<dbReference type="Pfam" id="PF00226">
    <property type="entry name" value="DnaJ"/>
    <property type="match status" value="1"/>
</dbReference>
<dbReference type="CDD" id="cd10719">
    <property type="entry name" value="DnaJ_zf"/>
    <property type="match status" value="1"/>
</dbReference>
<evidence type="ECO:0000256" key="4">
    <source>
        <dbReference type="ARBA" id="ARBA00022833"/>
    </source>
</evidence>
<evidence type="ECO:0000259" key="7">
    <source>
        <dbReference type="PROSITE" id="PS50076"/>
    </source>
</evidence>
<keyword evidence="1 5" id="KW-0479">Metal-binding</keyword>
<accession>A0ABQ0DQ66</accession>
<feature type="domain" description="J" evidence="7">
    <location>
        <begin position="17"/>
        <end position="79"/>
    </location>
</feature>
<evidence type="ECO:0000259" key="8">
    <source>
        <dbReference type="PROSITE" id="PS51188"/>
    </source>
</evidence>
<dbReference type="EMBL" id="BAAFRS010000224">
    <property type="protein sequence ID" value="GAB1224897.1"/>
    <property type="molecule type" value="Genomic_DNA"/>
</dbReference>
<dbReference type="Gene3D" id="2.10.230.10">
    <property type="entry name" value="Heat shock protein DnaJ, cysteine-rich domain"/>
    <property type="match status" value="1"/>
</dbReference>
<dbReference type="InterPro" id="IPR018253">
    <property type="entry name" value="DnaJ_domain_CS"/>
</dbReference>
<dbReference type="Gene3D" id="2.60.260.20">
    <property type="entry name" value="Urease metallochaperone UreE, N-terminal domain"/>
    <property type="match status" value="2"/>
</dbReference>
<dbReference type="Pfam" id="PF01556">
    <property type="entry name" value="DnaJ_C"/>
    <property type="match status" value="1"/>
</dbReference>
<evidence type="ECO:0000256" key="6">
    <source>
        <dbReference type="SAM" id="SignalP"/>
    </source>
</evidence>
<dbReference type="Proteomes" id="UP001628156">
    <property type="component" value="Unassembled WGS sequence"/>
</dbReference>
<dbReference type="PROSITE" id="PS00636">
    <property type="entry name" value="DNAJ_1"/>
    <property type="match status" value="1"/>
</dbReference>
<evidence type="ECO:0000256" key="5">
    <source>
        <dbReference type="PROSITE-ProRule" id="PRU00546"/>
    </source>
</evidence>
<dbReference type="Gene3D" id="1.10.287.110">
    <property type="entry name" value="DnaJ domain"/>
    <property type="match status" value="1"/>
</dbReference>
<comment type="caution">
    <text evidence="9">The sequence shown here is derived from an EMBL/GenBank/DDBJ whole genome shotgun (WGS) entry which is preliminary data.</text>
</comment>
<dbReference type="Pfam" id="PF00684">
    <property type="entry name" value="DnaJ_CXXCXGXG"/>
    <property type="match status" value="1"/>
</dbReference>
<dbReference type="PRINTS" id="PR00625">
    <property type="entry name" value="JDOMAIN"/>
</dbReference>
<evidence type="ECO:0008006" key="11">
    <source>
        <dbReference type="Google" id="ProtNLM"/>
    </source>
</evidence>
<proteinExistence type="inferred from homology"/>
<evidence type="ECO:0000313" key="10">
    <source>
        <dbReference type="Proteomes" id="UP001628156"/>
    </source>
</evidence>
<evidence type="ECO:0000256" key="2">
    <source>
        <dbReference type="ARBA" id="ARBA00022737"/>
    </source>
</evidence>
<dbReference type="PROSITE" id="PS50076">
    <property type="entry name" value="DNAJ_2"/>
    <property type="match status" value="1"/>
</dbReference>
<dbReference type="InterPro" id="IPR044713">
    <property type="entry name" value="DNJA1/2-like"/>
</dbReference>
<dbReference type="InterPro" id="IPR001623">
    <property type="entry name" value="DnaJ_domain"/>
</dbReference>
<keyword evidence="10" id="KW-1185">Reference proteome</keyword>
<dbReference type="SUPFAM" id="SSF46565">
    <property type="entry name" value="Chaperone J-domain"/>
    <property type="match status" value="1"/>
</dbReference>
<feature type="zinc finger region" description="CR-type" evidence="5">
    <location>
        <begin position="151"/>
        <end position="229"/>
    </location>
</feature>
<dbReference type="InterPro" id="IPR036410">
    <property type="entry name" value="HSP_DnaJ_Cys-rich_dom_sf"/>
</dbReference>
<dbReference type="CDD" id="cd10747">
    <property type="entry name" value="DnaJ_C"/>
    <property type="match status" value="1"/>
</dbReference>
<gene>
    <name evidence="9" type="ORF">ENUP19_0224G0030</name>
</gene>
<sequence length="367" mass="41356">MKVLIFFLFIFYSFALDYYKVLGVPRNANEKEIKKAYRALSLKYHPDKPTGDKVKFEEINKAYEVLSDKRQREIYDHGGEEALKNNGGGPHMNAQDIFDNFFRSNGNEGGFHFENGGFHFNFGGQEQPQRPKKTPDIHIVKEITLEEVYYGGDVFVEFKREKLCNHCHGTRAETSHDIENCPVCGGTGVKIEAMGMMRQKTQCPKCNGTGKIIKNKCHECHGKGTVTKSMKVPVHVNRSVRDGDTAIIPEFANDGYKMKPGDVIVKFVTKPHPVFTRKGSDLYASVTVSLLESLTGFQRSIKHLDGNTITVAQQKITPHGTVITFENMGLPLTAHSNRYGNLYVTVNVMYPNSLSQNQITELKKILN</sequence>
<dbReference type="InterPro" id="IPR001305">
    <property type="entry name" value="HSP_DnaJ_Cys-rich_dom"/>
</dbReference>
<feature type="chain" id="PRO_5047129376" description="DnaJ family protein" evidence="6">
    <location>
        <begin position="16"/>
        <end position="367"/>
    </location>
</feature>
<dbReference type="SUPFAM" id="SSF49493">
    <property type="entry name" value="HSP40/DnaJ peptide-binding domain"/>
    <property type="match status" value="2"/>
</dbReference>
<dbReference type="CDD" id="cd06257">
    <property type="entry name" value="DnaJ"/>
    <property type="match status" value="1"/>
</dbReference>
<dbReference type="InterPro" id="IPR002939">
    <property type="entry name" value="DnaJ_C"/>
</dbReference>
<evidence type="ECO:0000313" key="9">
    <source>
        <dbReference type="EMBL" id="GAB1224897.1"/>
    </source>
</evidence>
<dbReference type="SUPFAM" id="SSF57938">
    <property type="entry name" value="DnaJ/Hsp40 cysteine-rich domain"/>
    <property type="match status" value="1"/>
</dbReference>
<protein>
    <recommendedName>
        <fullName evidence="11">DnaJ family protein</fullName>
    </recommendedName>
</protein>
<evidence type="ECO:0000256" key="3">
    <source>
        <dbReference type="ARBA" id="ARBA00022771"/>
    </source>
</evidence>
<feature type="signal peptide" evidence="6">
    <location>
        <begin position="1"/>
        <end position="15"/>
    </location>
</feature>
<keyword evidence="6" id="KW-0732">Signal</keyword>
<feature type="domain" description="CR-type" evidence="8">
    <location>
        <begin position="151"/>
        <end position="229"/>
    </location>
</feature>
<dbReference type="PANTHER" id="PTHR43888">
    <property type="entry name" value="DNAJ-LIKE-2, ISOFORM A-RELATED"/>
    <property type="match status" value="1"/>
</dbReference>
<dbReference type="SMART" id="SM00271">
    <property type="entry name" value="DnaJ"/>
    <property type="match status" value="1"/>
</dbReference>
<keyword evidence="2" id="KW-0677">Repeat</keyword>
<dbReference type="HAMAP" id="MF_01152">
    <property type="entry name" value="DnaJ"/>
    <property type="match status" value="1"/>
</dbReference>